<gene>
    <name evidence="2" type="ORF">SAMN05443429_11147</name>
</gene>
<protein>
    <recommendedName>
        <fullName evidence="1">DUF6759 domain-containing protein</fullName>
    </recommendedName>
</protein>
<evidence type="ECO:0000313" key="3">
    <source>
        <dbReference type="Proteomes" id="UP000184335"/>
    </source>
</evidence>
<evidence type="ECO:0000313" key="2">
    <source>
        <dbReference type="EMBL" id="SHJ17852.1"/>
    </source>
</evidence>
<keyword evidence="3" id="KW-1185">Reference proteome</keyword>
<dbReference type="STRING" id="1118202.SAMN05443429_11147"/>
<accession>A0A1M6H6P4</accession>
<dbReference type="RefSeq" id="WP_073180725.1">
    <property type="nucleotide sequence ID" value="NZ_FQYI01000011.1"/>
</dbReference>
<proteinExistence type="predicted"/>
<feature type="domain" description="DUF6759" evidence="1">
    <location>
        <begin position="122"/>
        <end position="185"/>
    </location>
</feature>
<evidence type="ECO:0000259" key="1">
    <source>
        <dbReference type="Pfam" id="PF20545"/>
    </source>
</evidence>
<dbReference type="Pfam" id="PF20545">
    <property type="entry name" value="DUF6759"/>
    <property type="match status" value="1"/>
</dbReference>
<reference evidence="2 3" key="1">
    <citation type="submission" date="2016-11" db="EMBL/GenBank/DDBJ databases">
        <authorList>
            <person name="Jaros S."/>
            <person name="Januszkiewicz K."/>
            <person name="Wedrychowicz H."/>
        </authorList>
    </citation>
    <scope>NUCLEOTIDE SEQUENCE [LARGE SCALE GENOMIC DNA]</scope>
    <source>
        <strain evidence="2 3">DSM 25479</strain>
    </source>
</reference>
<name>A0A1M6H6P4_9FLAO</name>
<dbReference type="Proteomes" id="UP000184335">
    <property type="component" value="Unassembled WGS sequence"/>
</dbReference>
<dbReference type="PROSITE" id="PS51257">
    <property type="entry name" value="PROKAR_LIPOPROTEIN"/>
    <property type="match status" value="1"/>
</dbReference>
<dbReference type="EMBL" id="FQYI01000011">
    <property type="protein sequence ID" value="SHJ17852.1"/>
    <property type="molecule type" value="Genomic_DNA"/>
</dbReference>
<dbReference type="InterPro" id="IPR046647">
    <property type="entry name" value="DUF6759"/>
</dbReference>
<dbReference type="AlphaFoldDB" id="A0A1M6H6P4"/>
<sequence length="197" mass="21906">MKKFIIYSAAFCTLSSCFKKEIAETDSVIADTAFVEVDSAQVPLEVTDPITVNLPPNLMDYETAQRLNTSDGWKKFLADNPNYENKKEIEERIIRAEVDEIIRSGDTGEIPQSEALRGGDQEVSTMIVENNTSCELTLLYSGTDALRISIAPNSKQKFSMRSGNYRVAAQACGYNYAGAENLAGDYSVVYYITTTRY</sequence>
<organism evidence="2 3">
    <name type="scientific">Cruoricaptor ignavus</name>
    <dbReference type="NCBI Taxonomy" id="1118202"/>
    <lineage>
        <taxon>Bacteria</taxon>
        <taxon>Pseudomonadati</taxon>
        <taxon>Bacteroidota</taxon>
        <taxon>Flavobacteriia</taxon>
        <taxon>Flavobacteriales</taxon>
        <taxon>Weeksellaceae</taxon>
        <taxon>Cruoricaptor</taxon>
    </lineage>
</organism>
<dbReference type="OrthoDB" id="1419307at2"/>